<dbReference type="SUPFAM" id="SSF53474">
    <property type="entry name" value="alpha/beta-Hydrolases"/>
    <property type="match status" value="1"/>
</dbReference>
<evidence type="ECO:0000313" key="3">
    <source>
        <dbReference type="EMBL" id="CAD5121295.1"/>
    </source>
</evidence>
<proteinExistence type="predicted"/>
<dbReference type="Gene3D" id="3.40.50.1820">
    <property type="entry name" value="alpha/beta hydrolase"/>
    <property type="match status" value="1"/>
</dbReference>
<dbReference type="InterPro" id="IPR029058">
    <property type="entry name" value="AB_hydrolase_fold"/>
</dbReference>
<evidence type="ECO:0000259" key="1">
    <source>
        <dbReference type="Pfam" id="PF00326"/>
    </source>
</evidence>
<dbReference type="InterPro" id="IPR002469">
    <property type="entry name" value="Peptidase_S9B_N"/>
</dbReference>
<feature type="domain" description="Peptidase S9 prolyl oligopeptidase catalytic" evidence="1">
    <location>
        <begin position="548"/>
        <end position="750"/>
    </location>
</feature>
<dbReference type="PANTHER" id="PTHR11731">
    <property type="entry name" value="PROTEASE FAMILY S9B,C DIPEPTIDYL-PEPTIDASE IV-RELATED"/>
    <property type="match status" value="1"/>
</dbReference>
<dbReference type="InterPro" id="IPR050278">
    <property type="entry name" value="Serine_Prot_S9B/DPPIV"/>
</dbReference>
<evidence type="ECO:0000313" key="4">
    <source>
        <dbReference type="Proteomes" id="UP000549394"/>
    </source>
</evidence>
<name>A0A7I8VY49_9ANNE</name>
<dbReference type="Pfam" id="PF00930">
    <property type="entry name" value="DPPIV_N"/>
    <property type="match status" value="1"/>
</dbReference>
<sequence>MPSKLFYVVIDVEYESEIPGAELEWHKLMDPSKVTYCGCFSKEEQLLRERKRIGFFGITHFDFSPEKGTFAFTSGKNMYVLSDMTGSGDLSSTPVSPVEVSVDQNLSRIDPKISPLNDQLIAFVCDGDVWVTHYATNNEHRLTFSSQEGLSAGAPCFVIQEEFDRYTGYWWQPAQTGSNTHRILYEVIDESEVMTLKICSQDGQDVEEFPYPRAGTKNAKSKLKIVEFKLLSSGQLYDVENFDLFDTLTNLFPWMEYLVRASWTPDGRYIIATLLDRRQRRIAIVLIPLESFSVKVNGTESSTSDQKTIHVIYEETTDYWLNVHDILYFLNDSRDDYISFVTASERSEYMHLYKITVQLSQLTNESVNQGVVNAKQISLIQITRGDWQIWPKKIWIDESKRLIYFQAFKDTPLEQHLYVARLDCERDCECLTAKEFSHAVELDPLCTSYVTVYSNLNTSPCIEAFKITHSDSRFEIDNIGTVLARTPLPEHYVPPRLYTLRQHDTDIYAMVYSPINREPGKKYPTILYVYGGPQVQMVTNTQRSSRLHRLHMFASVGFAVVVLDCRGSSNRGLKFEKDLLGRLGQIEIQDQVDGLQSLASYYCDFIDIDRVAIHGWSYGGYLSLVGLALRPDVFKLAVVGAPVTAWHLYDTAYTERYMGLPESSKANYEQSSVINMVPKFPDEENRLLIFHGLMDDNVHFQHTVFLIEALNKHCKHYFLQIYPRERHGIRNPEVNEHYETSVLSFLKQHL</sequence>
<comment type="caution">
    <text evidence="3">The sequence shown here is derived from an EMBL/GenBank/DDBJ whole genome shotgun (WGS) entry which is preliminary data.</text>
</comment>
<protein>
    <submittedName>
        <fullName evidence="3">DgyrCDS9824</fullName>
    </submittedName>
</protein>
<dbReference type="GO" id="GO:0008239">
    <property type="term" value="F:dipeptidyl-peptidase activity"/>
    <property type="evidence" value="ECO:0007669"/>
    <property type="project" value="TreeGrafter"/>
</dbReference>
<dbReference type="GO" id="GO:0008236">
    <property type="term" value="F:serine-type peptidase activity"/>
    <property type="evidence" value="ECO:0007669"/>
    <property type="project" value="InterPro"/>
</dbReference>
<dbReference type="Pfam" id="PF00326">
    <property type="entry name" value="Peptidase_S9"/>
    <property type="match status" value="1"/>
</dbReference>
<reference evidence="3 4" key="1">
    <citation type="submission" date="2020-08" db="EMBL/GenBank/DDBJ databases">
        <authorList>
            <person name="Hejnol A."/>
        </authorList>
    </citation>
    <scope>NUCLEOTIDE SEQUENCE [LARGE SCALE GENOMIC DNA]</scope>
</reference>
<dbReference type="EMBL" id="CAJFCJ010000014">
    <property type="protein sequence ID" value="CAD5121295.1"/>
    <property type="molecule type" value="Genomic_DNA"/>
</dbReference>
<dbReference type="PANTHER" id="PTHR11731:SF193">
    <property type="entry name" value="DIPEPTIDYL PEPTIDASE 9"/>
    <property type="match status" value="1"/>
</dbReference>
<dbReference type="AlphaFoldDB" id="A0A7I8VY49"/>
<evidence type="ECO:0000259" key="2">
    <source>
        <dbReference type="Pfam" id="PF00930"/>
    </source>
</evidence>
<accession>A0A7I8VY49</accession>
<dbReference type="OrthoDB" id="16520at2759"/>
<feature type="domain" description="Dipeptidylpeptidase IV N-terminal" evidence="2">
    <location>
        <begin position="105"/>
        <end position="459"/>
    </location>
</feature>
<dbReference type="GO" id="GO:0006508">
    <property type="term" value="P:proteolysis"/>
    <property type="evidence" value="ECO:0007669"/>
    <property type="project" value="InterPro"/>
</dbReference>
<gene>
    <name evidence="3" type="ORF">DGYR_LOCUS9270</name>
</gene>
<dbReference type="Gene3D" id="2.140.10.30">
    <property type="entry name" value="Dipeptidylpeptidase IV, N-terminal domain"/>
    <property type="match status" value="1"/>
</dbReference>
<organism evidence="3 4">
    <name type="scientific">Dimorphilus gyrociliatus</name>
    <dbReference type="NCBI Taxonomy" id="2664684"/>
    <lineage>
        <taxon>Eukaryota</taxon>
        <taxon>Metazoa</taxon>
        <taxon>Spiralia</taxon>
        <taxon>Lophotrochozoa</taxon>
        <taxon>Annelida</taxon>
        <taxon>Polychaeta</taxon>
        <taxon>Polychaeta incertae sedis</taxon>
        <taxon>Dinophilidae</taxon>
        <taxon>Dimorphilus</taxon>
    </lineage>
</organism>
<keyword evidence="4" id="KW-1185">Reference proteome</keyword>
<dbReference type="Proteomes" id="UP000549394">
    <property type="component" value="Unassembled WGS sequence"/>
</dbReference>
<dbReference type="InterPro" id="IPR001375">
    <property type="entry name" value="Peptidase_S9_cat"/>
</dbReference>
<dbReference type="SUPFAM" id="SSF82171">
    <property type="entry name" value="DPP6 N-terminal domain-like"/>
    <property type="match status" value="1"/>
</dbReference>